<feature type="transmembrane region" description="Helical" evidence="1">
    <location>
        <begin position="90"/>
        <end position="110"/>
    </location>
</feature>
<organism evidence="2 3">
    <name type="scientific">Ferrimonas pelagia</name>
    <dbReference type="NCBI Taxonomy" id="1177826"/>
    <lineage>
        <taxon>Bacteria</taxon>
        <taxon>Pseudomonadati</taxon>
        <taxon>Pseudomonadota</taxon>
        <taxon>Gammaproteobacteria</taxon>
        <taxon>Alteromonadales</taxon>
        <taxon>Ferrimonadaceae</taxon>
        <taxon>Ferrimonas</taxon>
    </lineage>
</organism>
<name>A0ABP9EZD4_9GAMM</name>
<dbReference type="Proteomes" id="UP001499988">
    <property type="component" value="Unassembled WGS sequence"/>
</dbReference>
<keyword evidence="1" id="KW-0472">Membrane</keyword>
<sequence length="334" mass="36514">MASAARQFGYSLKQFFGEVTSVAWTLFKVMIPMLILVKFIEELGGIELLGLWLEPLMNGIGLPKEMGIVWATTLLTNIYGGLLVLMDQDVALSVAQITVLASLMLLAHGLPVEGAIARKAGSPLWVTLLVRIGGGLLFAWLQFQYYSQSGTHQELVQMAWQPEPTGDASLLYWAMTQLQNLAMIVVLITVLMATLKLLKALGIERLMSFMLRPVFKLLGVGQAAANLAIIGITLGVSIGGGLLINEARKGEVSGYDLFITVMLLNLVHSMIEDTLLLLLIGADFNMVFWGRLAFSISLVFLVSLVVRAMKEPTRQRFLYQPVGAESNRGELSVA</sequence>
<dbReference type="RefSeq" id="WP_345335640.1">
    <property type="nucleotide sequence ID" value="NZ_BAABJZ010000081.1"/>
</dbReference>
<gene>
    <name evidence="2" type="ORF">GCM10023333_24020</name>
</gene>
<comment type="caution">
    <text evidence="2">The sequence shown here is derived from an EMBL/GenBank/DDBJ whole genome shotgun (WGS) entry which is preliminary data.</text>
</comment>
<feature type="transmembrane region" description="Helical" evidence="1">
    <location>
        <begin position="181"/>
        <end position="203"/>
    </location>
</feature>
<keyword evidence="1" id="KW-1133">Transmembrane helix</keyword>
<protein>
    <submittedName>
        <fullName evidence="2">Nucleoside recognition protein</fullName>
    </submittedName>
</protein>
<feature type="transmembrane region" description="Helical" evidence="1">
    <location>
        <begin position="21"/>
        <end position="40"/>
    </location>
</feature>
<proteinExistence type="predicted"/>
<feature type="transmembrane region" description="Helical" evidence="1">
    <location>
        <begin position="122"/>
        <end position="141"/>
    </location>
</feature>
<keyword evidence="1" id="KW-0812">Transmembrane</keyword>
<dbReference type="EMBL" id="BAABJZ010000081">
    <property type="protein sequence ID" value="GAA4889955.1"/>
    <property type="molecule type" value="Genomic_DNA"/>
</dbReference>
<feature type="transmembrane region" description="Helical" evidence="1">
    <location>
        <begin position="67"/>
        <end position="85"/>
    </location>
</feature>
<feature type="transmembrane region" description="Helical" evidence="1">
    <location>
        <begin position="223"/>
        <end position="245"/>
    </location>
</feature>
<feature type="transmembrane region" description="Helical" evidence="1">
    <location>
        <begin position="286"/>
        <end position="306"/>
    </location>
</feature>
<accession>A0ABP9EZD4</accession>
<feature type="transmembrane region" description="Helical" evidence="1">
    <location>
        <begin position="257"/>
        <end position="280"/>
    </location>
</feature>
<evidence type="ECO:0000313" key="2">
    <source>
        <dbReference type="EMBL" id="GAA4889955.1"/>
    </source>
</evidence>
<reference evidence="3" key="1">
    <citation type="journal article" date="2019" name="Int. J. Syst. Evol. Microbiol.">
        <title>The Global Catalogue of Microorganisms (GCM) 10K type strain sequencing project: providing services to taxonomists for standard genome sequencing and annotation.</title>
        <authorList>
            <consortium name="The Broad Institute Genomics Platform"/>
            <consortium name="The Broad Institute Genome Sequencing Center for Infectious Disease"/>
            <person name="Wu L."/>
            <person name="Ma J."/>
        </authorList>
    </citation>
    <scope>NUCLEOTIDE SEQUENCE [LARGE SCALE GENOMIC DNA]</scope>
    <source>
        <strain evidence="3">JCM 18401</strain>
    </source>
</reference>
<evidence type="ECO:0000313" key="3">
    <source>
        <dbReference type="Proteomes" id="UP001499988"/>
    </source>
</evidence>
<evidence type="ECO:0000256" key="1">
    <source>
        <dbReference type="SAM" id="Phobius"/>
    </source>
</evidence>
<keyword evidence="3" id="KW-1185">Reference proteome</keyword>